<dbReference type="Proteomes" id="UP000642014">
    <property type="component" value="Unassembled WGS sequence"/>
</dbReference>
<feature type="region of interest" description="Disordered" evidence="1">
    <location>
        <begin position="1"/>
        <end position="30"/>
    </location>
</feature>
<dbReference type="EMBL" id="BMSJ01000006">
    <property type="protein sequence ID" value="GGR31262.1"/>
    <property type="molecule type" value="Genomic_DNA"/>
</dbReference>
<evidence type="ECO:0000313" key="3">
    <source>
        <dbReference type="Proteomes" id="UP000642014"/>
    </source>
</evidence>
<gene>
    <name evidence="2" type="ORF">GCM10010497_37370</name>
</gene>
<protein>
    <recommendedName>
        <fullName evidence="4">Serine protease</fullName>
    </recommendedName>
</protein>
<dbReference type="PROSITE" id="PS51318">
    <property type="entry name" value="TAT"/>
    <property type="match status" value="1"/>
</dbReference>
<comment type="caution">
    <text evidence="2">The sequence shown here is derived from an EMBL/GenBank/DDBJ whole genome shotgun (WGS) entry which is preliminary data.</text>
</comment>
<dbReference type="RefSeq" id="WP_183953313.1">
    <property type="nucleotide sequence ID" value="NZ_BMSJ01000006.1"/>
</dbReference>
<accession>A0AAV4KN84</accession>
<dbReference type="GeneID" id="95453311"/>
<dbReference type="AlphaFoldDB" id="A0AAV4KN84"/>
<organism evidence="2 3">
    <name type="scientific">Streptomyces cinereoruber</name>
    <dbReference type="NCBI Taxonomy" id="67260"/>
    <lineage>
        <taxon>Bacteria</taxon>
        <taxon>Bacillati</taxon>
        <taxon>Actinomycetota</taxon>
        <taxon>Actinomycetes</taxon>
        <taxon>Kitasatosporales</taxon>
        <taxon>Streptomycetaceae</taxon>
        <taxon>Streptomyces</taxon>
    </lineage>
</organism>
<proteinExistence type="predicted"/>
<evidence type="ECO:0000313" key="2">
    <source>
        <dbReference type="EMBL" id="GGR31262.1"/>
    </source>
</evidence>
<dbReference type="InterPro" id="IPR006311">
    <property type="entry name" value="TAT_signal"/>
</dbReference>
<evidence type="ECO:0008006" key="4">
    <source>
        <dbReference type="Google" id="ProtNLM"/>
    </source>
</evidence>
<reference evidence="2 3" key="1">
    <citation type="journal article" date="2014" name="Int. J. Syst. Evol. Microbiol.">
        <title>Complete genome sequence of Corynebacterium casei LMG S-19264T (=DSM 44701T), isolated from a smear-ripened cheese.</title>
        <authorList>
            <consortium name="US DOE Joint Genome Institute (JGI-PGF)"/>
            <person name="Walter F."/>
            <person name="Albersmeier A."/>
            <person name="Kalinowski J."/>
            <person name="Ruckert C."/>
        </authorList>
    </citation>
    <scope>NUCLEOTIDE SEQUENCE [LARGE SCALE GENOMIC DNA]</scope>
    <source>
        <strain evidence="2 3">JCM 4205</strain>
    </source>
</reference>
<sequence>MNDSSTPDRTTALSRTTAPARTTPGTPRHATRRRALRTLALAGVLSGMTLSALPPTAVAAPRTPETYTLTIRHLDRQGTATDAYRTHVTGISGPGASEEVTPHDASGTVTVRLPRGRYLLDSTVVGREEGSGTDWIVQPRLDLDRDTAVTVDARTTAPVDVRPQDPDARFLSRLGVVEVTHGGTTRSANVMAGPGLRVAHLGPDAEPGSVKEWFDTYWAGGTTDYALGYTFTSSRALTGLVRHPSPSSLAAVEVRRAAPDGDTGTAFVSVQPSAGPTVGIVQPLRPLGTATVLVTPERGLWDVEYEGPAASGETPNRYARNGIAVRAGATTTHTFDNAVFGPALATAPGARPAGVRDGAALSLDVPLLADGEGHAPSAPRFHAATTTLHRDGVLIGTRRGEPGRGTFTTTPGAASYRLTATATRGDGTAPRGRVTAAWAFPSAATTRPTALPLSTVRFAPALGLDGTAPAGTQARVPVTVQGAAAGSGVRSLTVSVSTDNGTTWTRVPVPDGHATFRNPTAGRSVSLRAELTDTKGNTLTQTLTNAYRTR</sequence>
<name>A0AAV4KN84_9ACTN</name>
<evidence type="ECO:0000256" key="1">
    <source>
        <dbReference type="SAM" id="MobiDB-lite"/>
    </source>
</evidence>
<feature type="compositionally biased region" description="Low complexity" evidence="1">
    <location>
        <begin position="9"/>
        <end position="28"/>
    </location>
</feature>